<dbReference type="AlphaFoldDB" id="A0A518BYX4"/>
<evidence type="ECO:0000256" key="7">
    <source>
        <dbReference type="SAM" id="Phobius"/>
    </source>
</evidence>
<keyword evidence="5 7" id="KW-1133">Transmembrane helix</keyword>
<accession>A0A518BYX4</accession>
<evidence type="ECO:0000256" key="3">
    <source>
        <dbReference type="ARBA" id="ARBA00022475"/>
    </source>
</evidence>
<dbReference type="GO" id="GO:0005886">
    <property type="term" value="C:plasma membrane"/>
    <property type="evidence" value="ECO:0007669"/>
    <property type="project" value="UniProtKB-SubCell"/>
</dbReference>
<feature type="transmembrane region" description="Helical" evidence="7">
    <location>
        <begin position="170"/>
        <end position="189"/>
    </location>
</feature>
<dbReference type="EMBL" id="CP036280">
    <property type="protein sequence ID" value="QDU72170.1"/>
    <property type="molecule type" value="Genomic_DNA"/>
</dbReference>
<comment type="subcellular location">
    <subcellularLocation>
        <location evidence="1">Cell membrane</location>
        <topology evidence="1">Multi-pass membrane protein</topology>
    </subcellularLocation>
</comment>
<evidence type="ECO:0000256" key="5">
    <source>
        <dbReference type="ARBA" id="ARBA00022989"/>
    </source>
</evidence>
<evidence type="ECO:0000256" key="1">
    <source>
        <dbReference type="ARBA" id="ARBA00004651"/>
    </source>
</evidence>
<organism evidence="8 9">
    <name type="scientific">Mucisphaera calidilacus</name>
    <dbReference type="NCBI Taxonomy" id="2527982"/>
    <lineage>
        <taxon>Bacteria</taxon>
        <taxon>Pseudomonadati</taxon>
        <taxon>Planctomycetota</taxon>
        <taxon>Phycisphaerae</taxon>
        <taxon>Phycisphaerales</taxon>
        <taxon>Phycisphaeraceae</taxon>
        <taxon>Mucisphaera</taxon>
    </lineage>
</organism>
<dbReference type="InterPro" id="IPR002010">
    <property type="entry name" value="T3SS_IM_R"/>
</dbReference>
<dbReference type="PRINTS" id="PR00953">
    <property type="entry name" value="TYPE3IMRPROT"/>
</dbReference>
<gene>
    <name evidence="8" type="ORF">Pan265_20330</name>
</gene>
<evidence type="ECO:0000256" key="2">
    <source>
        <dbReference type="ARBA" id="ARBA00009772"/>
    </source>
</evidence>
<feature type="transmembrane region" description="Helical" evidence="7">
    <location>
        <begin position="6"/>
        <end position="27"/>
    </location>
</feature>
<keyword evidence="3" id="KW-1003">Cell membrane</keyword>
<feature type="transmembrane region" description="Helical" evidence="7">
    <location>
        <begin position="196"/>
        <end position="216"/>
    </location>
</feature>
<feature type="transmembrane region" description="Helical" evidence="7">
    <location>
        <begin position="76"/>
        <end position="103"/>
    </location>
</feature>
<feature type="transmembrane region" description="Helical" evidence="7">
    <location>
        <begin position="228"/>
        <end position="250"/>
    </location>
</feature>
<comment type="similarity">
    <text evidence="2">Belongs to the FliR/MopE/SpaR family.</text>
</comment>
<sequence length="271" mass="28996">MVDLTWLVAHVPAFVLVLSRMTGLFLFAPMFGSNAVPRFMRVMFAFGLSLALYPMLLEPTRASAGYLLPVLDEGLMLWVLLPLMAVELLVGYVVGWCASLPLIGVQMAGHTMDQQMGMGLAQVLNPELGEQSGVLGEFLFVMALAMFLLMGGHLVLVTMMVGSFDQFPPGGFTGFHAVFGLGFACVSLIMEMTLKVAAPLICLIFLETVALGFVARTVPQMNILSVGFALRLVVGMIFIVLVLGAIGAVFEDVTDGLLKRVMSVVALGDGA</sequence>
<name>A0A518BYX4_9BACT</name>
<dbReference type="GO" id="GO:0006605">
    <property type="term" value="P:protein targeting"/>
    <property type="evidence" value="ECO:0007669"/>
    <property type="project" value="InterPro"/>
</dbReference>
<dbReference type="OrthoDB" id="9797790at2"/>
<dbReference type="Pfam" id="PF01311">
    <property type="entry name" value="Bac_export_1"/>
    <property type="match status" value="1"/>
</dbReference>
<evidence type="ECO:0000256" key="6">
    <source>
        <dbReference type="ARBA" id="ARBA00023136"/>
    </source>
</evidence>
<evidence type="ECO:0000313" key="9">
    <source>
        <dbReference type="Proteomes" id="UP000320386"/>
    </source>
</evidence>
<reference evidence="8 9" key="1">
    <citation type="submission" date="2019-02" db="EMBL/GenBank/DDBJ databases">
        <title>Deep-cultivation of Planctomycetes and their phenomic and genomic characterization uncovers novel biology.</title>
        <authorList>
            <person name="Wiegand S."/>
            <person name="Jogler M."/>
            <person name="Boedeker C."/>
            <person name="Pinto D."/>
            <person name="Vollmers J."/>
            <person name="Rivas-Marin E."/>
            <person name="Kohn T."/>
            <person name="Peeters S.H."/>
            <person name="Heuer A."/>
            <person name="Rast P."/>
            <person name="Oberbeckmann S."/>
            <person name="Bunk B."/>
            <person name="Jeske O."/>
            <person name="Meyerdierks A."/>
            <person name="Storesund J.E."/>
            <person name="Kallscheuer N."/>
            <person name="Luecker S."/>
            <person name="Lage O.M."/>
            <person name="Pohl T."/>
            <person name="Merkel B.J."/>
            <person name="Hornburger P."/>
            <person name="Mueller R.-W."/>
            <person name="Bruemmer F."/>
            <person name="Labrenz M."/>
            <person name="Spormann A.M."/>
            <person name="Op den Camp H."/>
            <person name="Overmann J."/>
            <person name="Amann R."/>
            <person name="Jetten M.S.M."/>
            <person name="Mascher T."/>
            <person name="Medema M.H."/>
            <person name="Devos D.P."/>
            <person name="Kaster A.-K."/>
            <person name="Ovreas L."/>
            <person name="Rohde M."/>
            <person name="Galperin M.Y."/>
            <person name="Jogler C."/>
        </authorList>
    </citation>
    <scope>NUCLEOTIDE SEQUENCE [LARGE SCALE GENOMIC DNA]</scope>
    <source>
        <strain evidence="8 9">Pan265</strain>
    </source>
</reference>
<evidence type="ECO:0000313" key="8">
    <source>
        <dbReference type="EMBL" id="QDU72170.1"/>
    </source>
</evidence>
<evidence type="ECO:0000256" key="4">
    <source>
        <dbReference type="ARBA" id="ARBA00022692"/>
    </source>
</evidence>
<dbReference type="PANTHER" id="PTHR30065">
    <property type="entry name" value="FLAGELLAR BIOSYNTHETIC PROTEIN FLIR"/>
    <property type="match status" value="1"/>
</dbReference>
<keyword evidence="8" id="KW-0969">Cilium</keyword>
<keyword evidence="9" id="KW-1185">Reference proteome</keyword>
<keyword evidence="4 7" id="KW-0812">Transmembrane</keyword>
<dbReference type="KEGG" id="mcad:Pan265_20330"/>
<feature type="transmembrane region" description="Helical" evidence="7">
    <location>
        <begin position="39"/>
        <end position="56"/>
    </location>
</feature>
<dbReference type="Proteomes" id="UP000320386">
    <property type="component" value="Chromosome"/>
</dbReference>
<protein>
    <submittedName>
        <fullName evidence="8">Flagellar biosynthesis protein FliR</fullName>
    </submittedName>
</protein>
<keyword evidence="8" id="KW-0966">Cell projection</keyword>
<proteinExistence type="inferred from homology"/>
<keyword evidence="8" id="KW-0282">Flagellum</keyword>
<dbReference type="PANTHER" id="PTHR30065:SF1">
    <property type="entry name" value="SURFACE PRESENTATION OF ANTIGENS PROTEIN SPAR"/>
    <property type="match status" value="1"/>
</dbReference>
<feature type="transmembrane region" description="Helical" evidence="7">
    <location>
        <begin position="138"/>
        <end position="164"/>
    </location>
</feature>
<keyword evidence="6 7" id="KW-0472">Membrane</keyword>
<dbReference type="RefSeq" id="WP_145446345.1">
    <property type="nucleotide sequence ID" value="NZ_CP036280.1"/>
</dbReference>